<dbReference type="Gene3D" id="3.30.420.10">
    <property type="entry name" value="Ribonuclease H-like superfamily/Ribonuclease H"/>
    <property type="match status" value="1"/>
</dbReference>
<dbReference type="GO" id="GO:0003676">
    <property type="term" value="F:nucleic acid binding"/>
    <property type="evidence" value="ECO:0007669"/>
    <property type="project" value="InterPro"/>
</dbReference>
<dbReference type="PANTHER" id="PTHR48475">
    <property type="entry name" value="RIBONUCLEASE H"/>
    <property type="match status" value="1"/>
</dbReference>
<dbReference type="AlphaFoldDB" id="A0A1U7X9A8"/>
<dbReference type="Proteomes" id="UP000189701">
    <property type="component" value="Unplaced"/>
</dbReference>
<dbReference type="InterPro" id="IPR041588">
    <property type="entry name" value="Integrase_H2C2"/>
</dbReference>
<gene>
    <name evidence="3" type="primary">LOC104236472</name>
</gene>
<dbReference type="GO" id="GO:0015074">
    <property type="term" value="P:DNA integration"/>
    <property type="evidence" value="ECO:0007669"/>
    <property type="project" value="InterPro"/>
</dbReference>
<dbReference type="InterPro" id="IPR001584">
    <property type="entry name" value="Integrase_cat-core"/>
</dbReference>
<dbReference type="Pfam" id="PF17921">
    <property type="entry name" value="Integrase_H2C2"/>
    <property type="match status" value="1"/>
</dbReference>
<dbReference type="InterPro" id="IPR012337">
    <property type="entry name" value="RNaseH-like_sf"/>
</dbReference>
<dbReference type="eggNOG" id="KOG0017">
    <property type="taxonomic scope" value="Eukaryota"/>
</dbReference>
<name>A0A1U7X9A8_NICSY</name>
<sequence length="366" mass="42465">SDDKVLTIEDLLAACLMNLDEVNGEDLAEWVLALEDEQLLATTHQEASWYADFANYLASGIVPHNLSSVQRKRFFHESRQYYWDEPYLFRICLDNMIRRCIPEIKQFSVLQACHVSAYGGHFGGVRTAAKVLEAGFFWPTVFKDAHLWVRAAMNTMCPNGRKLRCYPPMMQKWWAFEKLLAKYDVCHKVATPYHPQTSGQVEVSNREIKSVLTKTVNATRTDWARKLDDALEAYRTAFKTPIDMKVAGTSRVTELHELEEFRYLAFESTKLYKERMKRLHDQNIVERNFKPGDMVLLYNSRLRLFPGKLESRWSGPFRVVEVFSSEAVEIATENDSRTFRVNGQRLKPYVGMSKKKEVSELHLTEP</sequence>
<feature type="non-terminal residue" evidence="3">
    <location>
        <position position="1"/>
    </location>
</feature>
<feature type="domain" description="Integrase catalytic" evidence="1">
    <location>
        <begin position="159"/>
        <end position="259"/>
    </location>
</feature>
<dbReference type="Gene3D" id="1.10.340.70">
    <property type="match status" value="1"/>
</dbReference>
<keyword evidence="2" id="KW-1185">Reference proteome</keyword>
<proteinExistence type="predicted"/>
<dbReference type="SUPFAM" id="SSF53098">
    <property type="entry name" value="Ribonuclease H-like"/>
    <property type="match status" value="1"/>
</dbReference>
<dbReference type="InterPro" id="IPR036397">
    <property type="entry name" value="RNaseH_sf"/>
</dbReference>
<reference evidence="2" key="1">
    <citation type="journal article" date="2013" name="Genome Biol.">
        <title>Reference genomes and transcriptomes of Nicotiana sylvestris and Nicotiana tomentosiformis.</title>
        <authorList>
            <person name="Sierro N."/>
            <person name="Battey J.N."/>
            <person name="Ouadi S."/>
            <person name="Bovet L."/>
            <person name="Goepfert S."/>
            <person name="Bakaher N."/>
            <person name="Peitsch M.C."/>
            <person name="Ivanov N.V."/>
        </authorList>
    </citation>
    <scope>NUCLEOTIDE SEQUENCE [LARGE SCALE GENOMIC DNA]</scope>
</reference>
<evidence type="ECO:0000259" key="1">
    <source>
        <dbReference type="PROSITE" id="PS50994"/>
    </source>
</evidence>
<evidence type="ECO:0000313" key="2">
    <source>
        <dbReference type="Proteomes" id="UP000189701"/>
    </source>
</evidence>
<reference evidence="3" key="2">
    <citation type="submission" date="2025-08" db="UniProtKB">
        <authorList>
            <consortium name="RefSeq"/>
        </authorList>
    </citation>
    <scope>IDENTIFICATION</scope>
    <source>
        <tissue evidence="3">Leaf</tissue>
    </source>
</reference>
<organism evidence="2 3">
    <name type="scientific">Nicotiana sylvestris</name>
    <name type="common">Wood tobacco</name>
    <name type="synonym">South American tobacco</name>
    <dbReference type="NCBI Taxonomy" id="4096"/>
    <lineage>
        <taxon>Eukaryota</taxon>
        <taxon>Viridiplantae</taxon>
        <taxon>Streptophyta</taxon>
        <taxon>Embryophyta</taxon>
        <taxon>Tracheophyta</taxon>
        <taxon>Spermatophyta</taxon>
        <taxon>Magnoliopsida</taxon>
        <taxon>eudicotyledons</taxon>
        <taxon>Gunneridae</taxon>
        <taxon>Pentapetalae</taxon>
        <taxon>asterids</taxon>
        <taxon>lamiids</taxon>
        <taxon>Solanales</taxon>
        <taxon>Solanaceae</taxon>
        <taxon>Nicotianoideae</taxon>
        <taxon>Nicotianeae</taxon>
        <taxon>Nicotiana</taxon>
    </lineage>
</organism>
<evidence type="ECO:0000313" key="3">
    <source>
        <dbReference type="RefSeq" id="XP_009788697.1"/>
    </source>
</evidence>
<protein>
    <submittedName>
        <fullName evidence="3">Uncharacterized protein LOC104236472</fullName>
    </submittedName>
</protein>
<dbReference type="PANTHER" id="PTHR48475:SF1">
    <property type="entry name" value="RNASE H TYPE-1 DOMAIN-CONTAINING PROTEIN"/>
    <property type="match status" value="1"/>
</dbReference>
<accession>A0A1U7X9A8</accession>
<dbReference type="PROSITE" id="PS50994">
    <property type="entry name" value="INTEGRASE"/>
    <property type="match status" value="1"/>
</dbReference>
<dbReference type="RefSeq" id="XP_009788697.1">
    <property type="nucleotide sequence ID" value="XM_009790395.1"/>
</dbReference>